<dbReference type="PANTHER" id="PTHR34153">
    <property type="entry name" value="SI:CH211-262H13.3-RELATED-RELATED"/>
    <property type="match status" value="1"/>
</dbReference>
<evidence type="ECO:0000313" key="3">
    <source>
        <dbReference type="EMBL" id="JAV97689.1"/>
    </source>
</evidence>
<reference evidence="3" key="1">
    <citation type="journal article" date="2016" name="Sci. Rep.">
        <title>Molecular characterization of firefly nuptial gifts: a multi-omics approach sheds light on postcopulatory sexual selection.</title>
        <authorList>
            <person name="Al-Wathiqui N."/>
            <person name="Fallon T.R."/>
            <person name="South A."/>
            <person name="Weng J.K."/>
            <person name="Lewis S.M."/>
        </authorList>
    </citation>
    <scope>NUCLEOTIDE SEQUENCE</scope>
</reference>
<dbReference type="Pfam" id="PF16064">
    <property type="entry name" value="DUF4806"/>
    <property type="match status" value="1"/>
</dbReference>
<feature type="region of interest" description="Disordered" evidence="1">
    <location>
        <begin position="83"/>
        <end position="121"/>
    </location>
</feature>
<feature type="domain" description="DUF4806" evidence="2">
    <location>
        <begin position="193"/>
        <end position="265"/>
    </location>
</feature>
<dbReference type="GeneID" id="116176077"/>
<dbReference type="KEGG" id="ppyr:116176077"/>
<dbReference type="EMBL" id="GEZM01001542">
    <property type="protein sequence ID" value="JAV97689.1"/>
    <property type="molecule type" value="Transcribed_RNA"/>
</dbReference>
<sequence>MSGARFCVVNIEDEEDSLEVVPTKWLIPSTDACWWPKSGADSNFVKSEVEPCHETWVQVYVEIIQYFQSYESAKRSIDRVEEDIATPERKRHKPQKRDTTIKRSPSSIAEDADREKFTTSSNVEQNSGDIITDIFLNPQLLENVVRSATKTILDELSVFKAKVEQSFSNLHSRLDRIESKIGIDPSLSMDLEESLKLPMETIDDLENMEILMNEEGTRQALLRKLSFHRSNRMEYFIRKCLQATFTDRLATVCSWSGVRESTKISDTQLIAFIQHMGRKFYPNLTANEYKQQVSVWFRCAMTRVKRTEGRSSTSHTVRNSHTFTE</sequence>
<name>A0A1Y1NIW0_PHOPY</name>
<dbReference type="RefSeq" id="XP_031350407.1">
    <property type="nucleotide sequence ID" value="XM_031494547.1"/>
</dbReference>
<proteinExistence type="predicted"/>
<dbReference type="OrthoDB" id="8001077at2759"/>
<accession>A0A1Y1NIW0</accession>
<evidence type="ECO:0000256" key="1">
    <source>
        <dbReference type="SAM" id="MobiDB-lite"/>
    </source>
</evidence>
<dbReference type="PANTHER" id="PTHR34153:SF2">
    <property type="entry name" value="SI:CH211-262H13.3-RELATED"/>
    <property type="match status" value="1"/>
</dbReference>
<dbReference type="InterPro" id="IPR032071">
    <property type="entry name" value="DUF4806"/>
</dbReference>
<protein>
    <recommendedName>
        <fullName evidence="2">DUF4806 domain-containing protein</fullName>
    </recommendedName>
</protein>
<dbReference type="AlphaFoldDB" id="A0A1Y1NIW0"/>
<dbReference type="EMBL" id="GEZM01001541">
    <property type="protein sequence ID" value="JAV97690.1"/>
    <property type="molecule type" value="Transcribed_RNA"/>
</dbReference>
<evidence type="ECO:0000259" key="2">
    <source>
        <dbReference type="Pfam" id="PF16064"/>
    </source>
</evidence>
<organism evidence="3">
    <name type="scientific">Photinus pyralis</name>
    <name type="common">Common eastern firefly</name>
    <name type="synonym">Lampyris pyralis</name>
    <dbReference type="NCBI Taxonomy" id="7054"/>
    <lineage>
        <taxon>Eukaryota</taxon>
        <taxon>Metazoa</taxon>
        <taxon>Ecdysozoa</taxon>
        <taxon>Arthropoda</taxon>
        <taxon>Hexapoda</taxon>
        <taxon>Insecta</taxon>
        <taxon>Pterygota</taxon>
        <taxon>Neoptera</taxon>
        <taxon>Endopterygota</taxon>
        <taxon>Coleoptera</taxon>
        <taxon>Polyphaga</taxon>
        <taxon>Elateriformia</taxon>
        <taxon>Elateroidea</taxon>
        <taxon>Lampyridae</taxon>
        <taxon>Lampyrinae</taxon>
        <taxon>Photinus</taxon>
    </lineage>
</organism>